<dbReference type="OMA" id="HKTCGPQ"/>
<reference evidence="4" key="2">
    <citation type="submission" date="2018-07" db="EMBL/GenBank/DDBJ databases">
        <authorList>
            <person name="Quirk P.G."/>
            <person name="Krulwich T.A."/>
        </authorList>
    </citation>
    <scope>NUCLEOTIDE SEQUENCE</scope>
</reference>
<evidence type="ECO:0000313" key="4">
    <source>
        <dbReference type="EMBL" id="SSX18750.1"/>
    </source>
</evidence>
<keyword evidence="2" id="KW-0732">Signal</keyword>
<sequence>MKLLYKELSLILIVGAILVAADSNEKNTDDGDKNDDKLSTDNALIKAKRQASAIPTIENCKKLREECLRSCPKISNCTEQCPVCPIITKVDPVPASPAVVNRNYVIENGNEESKKFSVNHLPGANYTTIIRLSNVINNTNIVKVPTNLNNTNINTIKIFANSSQEKDESGLFGVGTNENGESCCYVIHPKTCRHSMKGYRCHHRRHKTCGPQCSSRQIHVQARSRCSPQEGCQRRIAYVPEPRPSCRYTNYWPYINCMGVRAIGHYSCAGCYDHYGHGYSSYYSQSSYNECNGCYDDAFDYGPLYRRGPVLRRFYYHEPPCYITGRCSYSGYYQGDYGNFGNEFVDPAFGPIYDDETPDSDGNDTISDWGVILSKCKVVTANETVNLENCTISRENPFAAAPEMIQNYVPMNLDYEDPPPNYFRQNGVTNKRTRISNKQPRRLKRKIRKHTKISQ</sequence>
<dbReference type="VEuPathDB" id="VectorBase:CSON010673"/>
<protein>
    <submittedName>
        <fullName evidence="3">CSON010673 protein</fullName>
    </submittedName>
</protein>
<accession>A0A336K054</accession>
<organism evidence="3">
    <name type="scientific">Culicoides sonorensis</name>
    <name type="common">Biting midge</name>
    <dbReference type="NCBI Taxonomy" id="179676"/>
    <lineage>
        <taxon>Eukaryota</taxon>
        <taxon>Metazoa</taxon>
        <taxon>Ecdysozoa</taxon>
        <taxon>Arthropoda</taxon>
        <taxon>Hexapoda</taxon>
        <taxon>Insecta</taxon>
        <taxon>Pterygota</taxon>
        <taxon>Neoptera</taxon>
        <taxon>Endopterygota</taxon>
        <taxon>Diptera</taxon>
        <taxon>Nematocera</taxon>
        <taxon>Chironomoidea</taxon>
        <taxon>Ceratopogonidae</taxon>
        <taxon>Ceratopogoninae</taxon>
        <taxon>Culicoides</taxon>
        <taxon>Monoculicoides</taxon>
    </lineage>
</organism>
<evidence type="ECO:0000256" key="1">
    <source>
        <dbReference type="SAM" id="MobiDB-lite"/>
    </source>
</evidence>
<reference evidence="3" key="1">
    <citation type="submission" date="2018-04" db="EMBL/GenBank/DDBJ databases">
        <authorList>
            <person name="Go L.Y."/>
            <person name="Mitchell J.A."/>
        </authorList>
    </citation>
    <scope>NUCLEOTIDE SEQUENCE</scope>
    <source>
        <tissue evidence="3">Whole organism</tissue>
    </source>
</reference>
<feature type="signal peptide" evidence="2">
    <location>
        <begin position="1"/>
        <end position="23"/>
    </location>
</feature>
<proteinExistence type="predicted"/>
<name>A0A336K054_CULSO</name>
<dbReference type="EMBL" id="UFQT01000043">
    <property type="protein sequence ID" value="SSX18750.1"/>
    <property type="molecule type" value="Genomic_DNA"/>
</dbReference>
<gene>
    <name evidence="3" type="primary">CSON010673</name>
</gene>
<dbReference type="AlphaFoldDB" id="A0A336K054"/>
<evidence type="ECO:0000313" key="3">
    <source>
        <dbReference type="EMBL" id="SSW98364.1"/>
    </source>
</evidence>
<dbReference type="EMBL" id="UFQS01000043">
    <property type="protein sequence ID" value="SSW98364.1"/>
    <property type="molecule type" value="Genomic_DNA"/>
</dbReference>
<evidence type="ECO:0000256" key="2">
    <source>
        <dbReference type="SAM" id="SignalP"/>
    </source>
</evidence>
<feature type="region of interest" description="Disordered" evidence="1">
    <location>
        <begin position="432"/>
        <end position="455"/>
    </location>
</feature>
<feature type="chain" id="PRO_5036061990" evidence="2">
    <location>
        <begin position="24"/>
        <end position="455"/>
    </location>
</feature>